<gene>
    <name evidence="3" type="ORF">D0U91_10840</name>
    <name evidence="4" type="ORF">DHT86_09525</name>
</gene>
<dbReference type="RefSeq" id="WP_023237759.1">
    <property type="nucleotide sequence ID" value="NZ_MYJW01000061.1"/>
</dbReference>
<keyword evidence="2" id="KW-0231">Viral genome packaging</keyword>
<protein>
    <submittedName>
        <fullName evidence="4">Terminase small subunit</fullName>
    </submittedName>
</protein>
<dbReference type="PANTHER" id="PTHR41328:SF2">
    <property type="entry name" value="TERMINASE SMALL SUBUNIT"/>
    <property type="match status" value="1"/>
</dbReference>
<evidence type="ECO:0000313" key="3">
    <source>
        <dbReference type="EMBL" id="EBO7432847.1"/>
    </source>
</evidence>
<dbReference type="EMBL" id="AAGJMH010000007">
    <property type="protein sequence ID" value="EBO7432847.1"/>
    <property type="molecule type" value="Genomic_DNA"/>
</dbReference>
<proteinExistence type="predicted"/>
<sequence length="190" mass="21766">MALTDKQEMFCREYLIDLNATQAAIRAGYSAKTANRTASENMSKPDVQSRIAELKSQRNDLVGINATYVLNRLVEIDQMDVLDILKDDMSLKPVSEWPSSWRRYLSGFDMAEMYEGRGEEREMVGLLKKIKWPDKVKNLELLGKHIDVMAFKEQATHEHTGKNGGPIEMATLTKEEYKAARREMLEDDDC</sequence>
<dbReference type="Gene3D" id="1.10.10.1400">
    <property type="entry name" value="Terminase, small subunit, N-terminal DNA-binding domain, HTH motif"/>
    <property type="match status" value="1"/>
</dbReference>
<dbReference type="PANTHER" id="PTHR41328">
    <property type="entry name" value="TERMINASE SMALL SUBUNIT-RELATED"/>
    <property type="match status" value="1"/>
</dbReference>
<evidence type="ECO:0000313" key="4">
    <source>
        <dbReference type="EMBL" id="ECS8681166.1"/>
    </source>
</evidence>
<dbReference type="Pfam" id="PF03592">
    <property type="entry name" value="Terminase_2"/>
    <property type="match status" value="1"/>
</dbReference>
<dbReference type="EMBL" id="AAKKZF010000013">
    <property type="protein sequence ID" value="ECS8681166.1"/>
    <property type="molecule type" value="Genomic_DNA"/>
</dbReference>
<comment type="caution">
    <text evidence="4">The sequence shown here is derived from an EMBL/GenBank/DDBJ whole genome shotgun (WGS) entry which is preliminary data.</text>
</comment>
<evidence type="ECO:0000256" key="1">
    <source>
        <dbReference type="ARBA" id="ARBA00022612"/>
    </source>
</evidence>
<evidence type="ECO:0000256" key="2">
    <source>
        <dbReference type="ARBA" id="ARBA00023219"/>
    </source>
</evidence>
<dbReference type="InterPro" id="IPR005335">
    <property type="entry name" value="Terminase_ssu"/>
</dbReference>
<organism evidence="4">
    <name type="scientific">Salmonella enterica</name>
    <name type="common">Salmonella choleraesuis</name>
    <dbReference type="NCBI Taxonomy" id="28901"/>
    <lineage>
        <taxon>Bacteria</taxon>
        <taxon>Pseudomonadati</taxon>
        <taxon>Pseudomonadota</taxon>
        <taxon>Gammaproteobacteria</taxon>
        <taxon>Enterobacterales</taxon>
        <taxon>Enterobacteriaceae</taxon>
        <taxon>Salmonella</taxon>
    </lineage>
</organism>
<name>A0A5Z8ISR5_SALER</name>
<keyword evidence="1" id="KW-1188">Viral release from host cell</keyword>
<dbReference type="InterPro" id="IPR052404">
    <property type="entry name" value="SPP1-like_terminase"/>
</dbReference>
<dbReference type="AlphaFoldDB" id="A0A5Z8ISR5"/>
<accession>A0A5Z8ISR5</accession>
<dbReference type="InterPro" id="IPR038713">
    <property type="entry name" value="Terminase_Gp1_N_sf"/>
</dbReference>
<reference evidence="4" key="1">
    <citation type="submission" date="2018-07" db="EMBL/GenBank/DDBJ databases">
        <authorList>
            <consortium name="PulseNet: The National Subtyping Network for Foodborne Disease Surveillance"/>
            <person name="Tarr C.L."/>
            <person name="Trees E."/>
            <person name="Katz L.S."/>
            <person name="Carleton-Romer H.A."/>
            <person name="Stroika S."/>
            <person name="Kucerova Z."/>
            <person name="Roache K.F."/>
            <person name="Sabol A.L."/>
            <person name="Besser J."/>
            <person name="Gerner-Smidt P."/>
        </authorList>
    </citation>
    <scope>NUCLEOTIDE SEQUENCE</scope>
    <source>
        <strain evidence="4">PNUSAS038635</strain>
        <strain evidence="3">PNUSAS046152</strain>
    </source>
</reference>
<dbReference type="GO" id="GO:0051276">
    <property type="term" value="P:chromosome organization"/>
    <property type="evidence" value="ECO:0007669"/>
    <property type="project" value="InterPro"/>
</dbReference>